<proteinExistence type="predicted"/>
<comment type="caution">
    <text evidence="2">The sequence shown here is derived from an EMBL/GenBank/DDBJ whole genome shotgun (WGS) entry which is preliminary data.</text>
</comment>
<evidence type="ECO:0000313" key="2">
    <source>
        <dbReference type="EMBL" id="KAG2932222.1"/>
    </source>
</evidence>
<organism evidence="2 3">
    <name type="scientific">Phytophthora cactorum</name>
    <dbReference type="NCBI Taxonomy" id="29920"/>
    <lineage>
        <taxon>Eukaryota</taxon>
        <taxon>Sar</taxon>
        <taxon>Stramenopiles</taxon>
        <taxon>Oomycota</taxon>
        <taxon>Peronosporomycetes</taxon>
        <taxon>Peronosporales</taxon>
        <taxon>Peronosporaceae</taxon>
        <taxon>Phytophthora</taxon>
    </lineage>
</organism>
<dbReference type="VEuPathDB" id="FungiDB:PC110_g7660"/>
<name>A0A8T1D2G5_9STRA</name>
<reference evidence="2" key="1">
    <citation type="submission" date="2018-10" db="EMBL/GenBank/DDBJ databases">
        <title>Effector identification in a new, highly contiguous assembly of the strawberry crown rot pathogen Phytophthora cactorum.</title>
        <authorList>
            <person name="Armitage A.D."/>
            <person name="Nellist C.F."/>
            <person name="Bates H."/>
            <person name="Vickerstaff R.J."/>
            <person name="Harrison R.J."/>
        </authorList>
    </citation>
    <scope>NUCLEOTIDE SEQUENCE</scope>
    <source>
        <strain evidence="2">4032</strain>
    </source>
</reference>
<sequence length="310" mass="33655">MTHCGLHGYVYGTTCIDGCEKPGIEKLTPESAQVGTNLGVAIGRACNAATSSSGALTHSLWEGGRRHLIESKTLALASPKNNQQPQRRTEYGADIDIEEALAEQLEIQRRSGRVLSSTASIAAALRQRPREDIPVFSTHLSNNEHREPSDPAIKAAVQEMQSLTPGYIGQTSEKPESLVDAKSPVVSKRVPSSRASSSAGSSFKIPESVPEDGEPEQETETETKDKEKSSPAAERPSEMNVRRSSIFDMRDGSTAASAGRLEQHIDATRRGGRADGTRKAWHDCFLVCVSFRRRRKAGDSQLTQQAARMD</sequence>
<dbReference type="EMBL" id="RCMI01000125">
    <property type="protein sequence ID" value="KAG2932222.1"/>
    <property type="molecule type" value="Genomic_DNA"/>
</dbReference>
<protein>
    <submittedName>
        <fullName evidence="2">Uncharacterized protein</fullName>
    </submittedName>
</protein>
<feature type="compositionally biased region" description="Basic and acidic residues" evidence="1">
    <location>
        <begin position="261"/>
        <end position="276"/>
    </location>
</feature>
<feature type="compositionally biased region" description="Low complexity" evidence="1">
    <location>
        <begin position="181"/>
        <end position="202"/>
    </location>
</feature>
<feature type="compositionally biased region" description="Acidic residues" evidence="1">
    <location>
        <begin position="209"/>
        <end position="220"/>
    </location>
</feature>
<evidence type="ECO:0000256" key="1">
    <source>
        <dbReference type="SAM" id="MobiDB-lite"/>
    </source>
</evidence>
<evidence type="ECO:0000313" key="3">
    <source>
        <dbReference type="Proteomes" id="UP000774804"/>
    </source>
</evidence>
<feature type="region of interest" description="Disordered" evidence="1">
    <location>
        <begin position="167"/>
        <end position="276"/>
    </location>
</feature>
<accession>A0A8T1D2G5</accession>
<gene>
    <name evidence="2" type="ORF">PC115_g5868</name>
</gene>
<dbReference type="AlphaFoldDB" id="A0A8T1D2G5"/>
<feature type="compositionally biased region" description="Basic and acidic residues" evidence="1">
    <location>
        <begin position="221"/>
        <end position="241"/>
    </location>
</feature>
<dbReference type="Proteomes" id="UP000774804">
    <property type="component" value="Unassembled WGS sequence"/>
</dbReference>